<gene>
    <name evidence="2" type="ORF">WJX75_008881</name>
</gene>
<feature type="region of interest" description="Disordered" evidence="1">
    <location>
        <begin position="1"/>
        <end position="92"/>
    </location>
</feature>
<proteinExistence type="predicted"/>
<dbReference type="Proteomes" id="UP001491310">
    <property type="component" value="Unassembled WGS sequence"/>
</dbReference>
<reference evidence="2 3" key="1">
    <citation type="journal article" date="2024" name="Nat. Commun.">
        <title>Phylogenomics reveals the evolutionary origins of lichenization in chlorophyte algae.</title>
        <authorList>
            <person name="Puginier C."/>
            <person name="Libourel C."/>
            <person name="Otte J."/>
            <person name="Skaloud P."/>
            <person name="Haon M."/>
            <person name="Grisel S."/>
            <person name="Petersen M."/>
            <person name="Berrin J.G."/>
            <person name="Delaux P.M."/>
            <person name="Dal Grande F."/>
            <person name="Keller J."/>
        </authorList>
    </citation>
    <scope>NUCLEOTIDE SEQUENCE [LARGE SCALE GENOMIC DNA]</scope>
    <source>
        <strain evidence="2 3">SAG 216-7</strain>
    </source>
</reference>
<evidence type="ECO:0000256" key="1">
    <source>
        <dbReference type="SAM" id="MobiDB-lite"/>
    </source>
</evidence>
<comment type="caution">
    <text evidence="2">The sequence shown here is derived from an EMBL/GenBank/DDBJ whole genome shotgun (WGS) entry which is preliminary data.</text>
</comment>
<keyword evidence="3" id="KW-1185">Reference proteome</keyword>
<accession>A0ABR2YLV5</accession>
<dbReference type="EMBL" id="JALJOT010000009">
    <property type="protein sequence ID" value="KAK9907734.1"/>
    <property type="molecule type" value="Genomic_DNA"/>
</dbReference>
<evidence type="ECO:0000313" key="3">
    <source>
        <dbReference type="Proteomes" id="UP001491310"/>
    </source>
</evidence>
<evidence type="ECO:0000313" key="2">
    <source>
        <dbReference type="EMBL" id="KAK9907734.1"/>
    </source>
</evidence>
<sequence length="92" mass="10548">MQRERQQPFKPHHRLAAAMQHPSRMSGQRGATAGRGEGARGRGRGRVPRKPRRALKRVYREDDEDPSARKTGTKPWEQKDSDEDVLLSSVWC</sequence>
<organism evidence="2 3">
    <name type="scientific">Coccomyxa subellipsoidea</name>
    <dbReference type="NCBI Taxonomy" id="248742"/>
    <lineage>
        <taxon>Eukaryota</taxon>
        <taxon>Viridiplantae</taxon>
        <taxon>Chlorophyta</taxon>
        <taxon>core chlorophytes</taxon>
        <taxon>Trebouxiophyceae</taxon>
        <taxon>Trebouxiophyceae incertae sedis</taxon>
        <taxon>Coccomyxaceae</taxon>
        <taxon>Coccomyxa</taxon>
    </lineage>
</organism>
<name>A0ABR2YLV5_9CHLO</name>
<protein>
    <submittedName>
        <fullName evidence="2">Uncharacterized protein</fullName>
    </submittedName>
</protein>
<feature type="compositionally biased region" description="Basic residues" evidence="1">
    <location>
        <begin position="41"/>
        <end position="57"/>
    </location>
</feature>